<dbReference type="EMBL" id="LS992241">
    <property type="protein sequence ID" value="SYX82526.1"/>
    <property type="molecule type" value="Genomic_DNA"/>
</dbReference>
<dbReference type="Proteomes" id="UP000304148">
    <property type="component" value="Chromosome"/>
</dbReference>
<gene>
    <name evidence="3" type="ORF">PBLR_10948</name>
</gene>
<evidence type="ECO:0000256" key="1">
    <source>
        <dbReference type="SAM" id="MobiDB-lite"/>
    </source>
</evidence>
<protein>
    <submittedName>
        <fullName evidence="3">Uncharacterized protein</fullName>
    </submittedName>
</protein>
<dbReference type="RefSeq" id="WP_138184866.1">
    <property type="nucleotide sequence ID" value="NZ_LS992241.1"/>
</dbReference>
<feature type="region of interest" description="Disordered" evidence="1">
    <location>
        <begin position="124"/>
        <end position="159"/>
    </location>
</feature>
<dbReference type="AlphaFoldDB" id="A0A383R875"/>
<name>A0A383R875_PAEAL</name>
<evidence type="ECO:0000313" key="3">
    <source>
        <dbReference type="EMBL" id="SYX82526.1"/>
    </source>
</evidence>
<evidence type="ECO:0000313" key="4">
    <source>
        <dbReference type="Proteomes" id="UP000304148"/>
    </source>
</evidence>
<feature type="compositionally biased region" description="Polar residues" evidence="1">
    <location>
        <begin position="139"/>
        <end position="154"/>
    </location>
</feature>
<feature type="region of interest" description="Disordered" evidence="1">
    <location>
        <begin position="34"/>
        <end position="105"/>
    </location>
</feature>
<sequence>MVIIEKIIHFVTSNPLIAIIILGALFSSLSGAKKKDKTNRMPDFSGGAAKSSDDKRYEDTGEEEYEEAERKPERQPVFTTSAERPAPAGMASSAGNSYDSIDSDEARLTELEQRLAAIDRMASSISSGSASRASKRHTSSVASPEQVQGSSSRAVTPDEVMQGVIWAEVLGPPRAKRPYQHHR</sequence>
<keyword evidence="2" id="KW-1133">Transmembrane helix</keyword>
<keyword evidence="2" id="KW-0812">Transmembrane</keyword>
<accession>A0A383R875</accession>
<evidence type="ECO:0000256" key="2">
    <source>
        <dbReference type="SAM" id="Phobius"/>
    </source>
</evidence>
<organism evidence="3 4">
    <name type="scientific">Paenibacillus alvei</name>
    <name type="common">Bacillus alvei</name>
    <dbReference type="NCBI Taxonomy" id="44250"/>
    <lineage>
        <taxon>Bacteria</taxon>
        <taxon>Bacillati</taxon>
        <taxon>Bacillota</taxon>
        <taxon>Bacilli</taxon>
        <taxon>Bacillales</taxon>
        <taxon>Paenibacillaceae</taxon>
        <taxon>Paenibacillus</taxon>
    </lineage>
</organism>
<reference evidence="4" key="1">
    <citation type="submission" date="2018-08" db="EMBL/GenBank/DDBJ databases">
        <authorList>
            <person name="Chevrot R."/>
        </authorList>
    </citation>
    <scope>NUCLEOTIDE SEQUENCE [LARGE SCALE GENOMIC DNA]</scope>
</reference>
<feature type="transmembrane region" description="Helical" evidence="2">
    <location>
        <begin position="15"/>
        <end position="32"/>
    </location>
</feature>
<keyword evidence="2" id="KW-0472">Membrane</keyword>
<proteinExistence type="predicted"/>